<dbReference type="GO" id="GO:0046872">
    <property type="term" value="F:metal ion binding"/>
    <property type="evidence" value="ECO:0007669"/>
    <property type="project" value="UniProtKB-KW"/>
</dbReference>
<dbReference type="InterPro" id="IPR051863">
    <property type="entry name" value="HIPP"/>
</dbReference>
<keyword evidence="4" id="KW-0449">Lipoprotein</keyword>
<sequence>MVQIKVVVKVMTMADDKTKQKAIEAAADIYGVDSIAADVKEQKLTVVGEMDTVAVVKKLKKIGKVDILSVGPAKEEKKEEKTEEKKEESKDANNKQEENKEENKDDKN</sequence>
<comment type="caution">
    <text evidence="9">The sequence shown here is derived from an EMBL/GenBank/DDBJ whole genome shotgun (WGS) entry which is preliminary data.</text>
</comment>
<protein>
    <submittedName>
        <fullName evidence="9">Copper transport protein family</fullName>
    </submittedName>
</protein>
<evidence type="ECO:0000259" key="8">
    <source>
        <dbReference type="PROSITE" id="PS50846"/>
    </source>
</evidence>
<keyword evidence="10" id="KW-1185">Reference proteome</keyword>
<dbReference type="GO" id="GO:0016020">
    <property type="term" value="C:membrane"/>
    <property type="evidence" value="ECO:0007669"/>
    <property type="project" value="UniProtKB-SubCell"/>
</dbReference>
<dbReference type="Proteomes" id="UP000585474">
    <property type="component" value="Unassembled WGS sequence"/>
</dbReference>
<evidence type="ECO:0000256" key="2">
    <source>
        <dbReference type="ARBA" id="ARBA00022481"/>
    </source>
</evidence>
<accession>A0A7J0E8C9</accession>
<keyword evidence="2" id="KW-0488">Methylation</keyword>
<evidence type="ECO:0000313" key="10">
    <source>
        <dbReference type="Proteomes" id="UP000585474"/>
    </source>
</evidence>
<evidence type="ECO:0000256" key="4">
    <source>
        <dbReference type="ARBA" id="ARBA00023288"/>
    </source>
</evidence>
<dbReference type="Gene3D" id="3.30.70.100">
    <property type="match status" value="1"/>
</dbReference>
<dbReference type="EMBL" id="BJWL01000002">
    <property type="protein sequence ID" value="GFY81937.1"/>
    <property type="molecule type" value="Genomic_DNA"/>
</dbReference>
<comment type="similarity">
    <text evidence="6">Belongs to the HIPP family.</text>
</comment>
<dbReference type="SUPFAM" id="SSF55008">
    <property type="entry name" value="HMA, heavy metal-associated domain"/>
    <property type="match status" value="1"/>
</dbReference>
<feature type="domain" description="HMA" evidence="8">
    <location>
        <begin position="4"/>
        <end position="67"/>
    </location>
</feature>
<evidence type="ECO:0000256" key="3">
    <source>
        <dbReference type="ARBA" id="ARBA00022723"/>
    </source>
</evidence>
<name>A0A7J0E8C9_9ERIC</name>
<dbReference type="InterPro" id="IPR006121">
    <property type="entry name" value="HMA_dom"/>
</dbReference>
<evidence type="ECO:0000256" key="6">
    <source>
        <dbReference type="ARBA" id="ARBA00024045"/>
    </source>
</evidence>
<evidence type="ECO:0000313" key="9">
    <source>
        <dbReference type="EMBL" id="GFY81937.1"/>
    </source>
</evidence>
<feature type="compositionally biased region" description="Basic and acidic residues" evidence="7">
    <location>
        <begin position="73"/>
        <end position="108"/>
    </location>
</feature>
<dbReference type="InterPro" id="IPR036163">
    <property type="entry name" value="HMA_dom_sf"/>
</dbReference>
<proteinExistence type="inferred from homology"/>
<dbReference type="PANTHER" id="PTHR45811">
    <property type="entry name" value="COPPER TRANSPORT PROTEIN FAMILY-RELATED"/>
    <property type="match status" value="1"/>
</dbReference>
<evidence type="ECO:0000256" key="5">
    <source>
        <dbReference type="ARBA" id="ARBA00023289"/>
    </source>
</evidence>
<reference evidence="9 10" key="1">
    <citation type="submission" date="2019-07" db="EMBL/GenBank/DDBJ databases">
        <title>De Novo Assembly of kiwifruit Actinidia rufa.</title>
        <authorList>
            <person name="Sugita-Konishi S."/>
            <person name="Sato K."/>
            <person name="Mori E."/>
            <person name="Abe Y."/>
            <person name="Kisaki G."/>
            <person name="Hamano K."/>
            <person name="Suezawa K."/>
            <person name="Otani M."/>
            <person name="Fukuda T."/>
            <person name="Manabe T."/>
            <person name="Gomi K."/>
            <person name="Tabuchi M."/>
            <person name="Akimitsu K."/>
            <person name="Kataoka I."/>
        </authorList>
    </citation>
    <scope>NUCLEOTIDE SEQUENCE [LARGE SCALE GENOMIC DNA]</scope>
    <source>
        <strain evidence="10">cv. Fuchu</strain>
    </source>
</reference>
<dbReference type="GO" id="GO:0009626">
    <property type="term" value="P:plant-type hypersensitive response"/>
    <property type="evidence" value="ECO:0007669"/>
    <property type="project" value="UniProtKB-KW"/>
</dbReference>
<dbReference type="AlphaFoldDB" id="A0A7J0E8C9"/>
<evidence type="ECO:0000256" key="7">
    <source>
        <dbReference type="SAM" id="MobiDB-lite"/>
    </source>
</evidence>
<dbReference type="PANTHER" id="PTHR45811:SF11">
    <property type="entry name" value="METAL-ASSOCIATED DOMAIN, PUTATIVE-RELATED"/>
    <property type="match status" value="1"/>
</dbReference>
<evidence type="ECO:0000256" key="1">
    <source>
        <dbReference type="ARBA" id="ARBA00004170"/>
    </source>
</evidence>
<organism evidence="9 10">
    <name type="scientific">Actinidia rufa</name>
    <dbReference type="NCBI Taxonomy" id="165716"/>
    <lineage>
        <taxon>Eukaryota</taxon>
        <taxon>Viridiplantae</taxon>
        <taxon>Streptophyta</taxon>
        <taxon>Embryophyta</taxon>
        <taxon>Tracheophyta</taxon>
        <taxon>Spermatophyta</taxon>
        <taxon>Magnoliopsida</taxon>
        <taxon>eudicotyledons</taxon>
        <taxon>Gunneridae</taxon>
        <taxon>Pentapetalae</taxon>
        <taxon>asterids</taxon>
        <taxon>Ericales</taxon>
        <taxon>Actinidiaceae</taxon>
        <taxon>Actinidia</taxon>
    </lineage>
</organism>
<keyword evidence="5" id="KW-0636">Prenylation</keyword>
<comment type="subcellular location">
    <subcellularLocation>
        <location evidence="1">Membrane</location>
        <topology evidence="1">Peripheral membrane protein</topology>
    </subcellularLocation>
</comment>
<feature type="region of interest" description="Disordered" evidence="7">
    <location>
        <begin position="71"/>
        <end position="108"/>
    </location>
</feature>
<gene>
    <name evidence="9" type="ORF">Acr_02g0001770</name>
</gene>
<keyword evidence="3" id="KW-0479">Metal-binding</keyword>
<dbReference type="PROSITE" id="PS50846">
    <property type="entry name" value="HMA_2"/>
    <property type="match status" value="1"/>
</dbReference>
<dbReference type="OrthoDB" id="1930492at2759"/>